<organism evidence="1 2">
    <name type="scientific">Hymenobacter arizonensis</name>
    <name type="common">Siccationidurans arizonensis</name>
    <dbReference type="NCBI Taxonomy" id="1227077"/>
    <lineage>
        <taxon>Bacteria</taxon>
        <taxon>Pseudomonadati</taxon>
        <taxon>Bacteroidota</taxon>
        <taxon>Cytophagia</taxon>
        <taxon>Cytophagales</taxon>
        <taxon>Hymenobacteraceae</taxon>
        <taxon>Hymenobacter</taxon>
    </lineage>
</organism>
<evidence type="ECO:0000313" key="2">
    <source>
        <dbReference type="Proteomes" id="UP000199029"/>
    </source>
</evidence>
<keyword evidence="2" id="KW-1185">Reference proteome</keyword>
<dbReference type="STRING" id="1227077.SAMN04515668_0346"/>
<accession>A0A1I5T8U1</accession>
<dbReference type="RefSeq" id="WP_092668334.1">
    <property type="nucleotide sequence ID" value="NZ_FOXS01000001.1"/>
</dbReference>
<protein>
    <recommendedName>
        <fullName evidence="3">DUF2441 domain-containing protein</fullName>
    </recommendedName>
</protein>
<sequence length="192" mass="22052">MPFFYRVFRHPPGEDLSLTLALPEGTEPIYLPANWHTREDAAAVLAQRYPEGLSNHGRQYLFNRFYSINDQWGENYTSHIPLVELVFELTRLAQFPERRSRFAAFFGCETLEDAQRFRAERCNGQGIICLVSCEQYFRADMNSLSLGAGIPSAFVLSERYWRGEAGPNPFWEILMQGPVSILEQIDPAPRAK</sequence>
<evidence type="ECO:0000313" key="1">
    <source>
        <dbReference type="EMBL" id="SFP78896.1"/>
    </source>
</evidence>
<dbReference type="OrthoDB" id="1496211at2"/>
<name>A0A1I5T8U1_HYMAR</name>
<dbReference type="SUPFAM" id="SSF56399">
    <property type="entry name" value="ADP-ribosylation"/>
    <property type="match status" value="1"/>
</dbReference>
<evidence type="ECO:0008006" key="3">
    <source>
        <dbReference type="Google" id="ProtNLM"/>
    </source>
</evidence>
<proteinExistence type="predicted"/>
<reference evidence="2" key="1">
    <citation type="submission" date="2016-10" db="EMBL/GenBank/DDBJ databases">
        <authorList>
            <person name="Varghese N."/>
            <person name="Submissions S."/>
        </authorList>
    </citation>
    <scope>NUCLEOTIDE SEQUENCE [LARGE SCALE GENOMIC DNA]</scope>
    <source>
        <strain evidence="2">OR362-8,ATCC BAA-1266,JCM 13504</strain>
    </source>
</reference>
<dbReference type="Proteomes" id="UP000199029">
    <property type="component" value="Unassembled WGS sequence"/>
</dbReference>
<dbReference type="EMBL" id="FOXS01000001">
    <property type="protein sequence ID" value="SFP78896.1"/>
    <property type="molecule type" value="Genomic_DNA"/>
</dbReference>
<gene>
    <name evidence="1" type="ORF">SAMN04515668_0346</name>
</gene>
<dbReference type="AlphaFoldDB" id="A0A1I5T8U1"/>